<keyword evidence="12" id="KW-0282">Flagellum</keyword>
<gene>
    <name evidence="12" type="primary">flgK_1</name>
    <name evidence="7" type="synonym">flgK</name>
    <name evidence="12" type="ORF">NCTC13159_01560</name>
    <name evidence="11" type="ORF">RO07_13425</name>
</gene>
<dbReference type="PRINTS" id="PR01005">
    <property type="entry name" value="FLGHOOKAP1"/>
</dbReference>
<keyword evidence="6 7" id="KW-0975">Bacterial flagellum</keyword>
<dbReference type="RefSeq" id="WP_039408593.1">
    <property type="nucleotide sequence ID" value="NZ_CP010310.2"/>
</dbReference>
<keyword evidence="12" id="KW-0969">Cilium</keyword>
<comment type="subcellular location">
    <subcellularLocation>
        <location evidence="1 7">Bacterial flagellum</location>
    </subcellularLocation>
    <subcellularLocation>
        <location evidence="2 7">Secreted</location>
    </subcellularLocation>
</comment>
<keyword evidence="12" id="KW-0966">Cell projection</keyword>
<dbReference type="GO" id="GO:0005576">
    <property type="term" value="C:extracellular region"/>
    <property type="evidence" value="ECO:0007669"/>
    <property type="project" value="UniProtKB-SubCell"/>
</dbReference>
<sequence length="448" mass="47407">MSMFHIGMSGVRAAKAGLWSASNNLANQKTPGYSRRAALLSAAVTGGANMPAMVRLNDAFRTQALWAAGAQERRHKAAQSHLDQLEGVIGASGSDNNLGLGDFLGALNKASADPASTPLRQAVLQAGGSMAKQFNNRISVLENQLRGVQAQRESMIEQVNTLAASVADLNRRIVAGNASGDDVSALMDQRDVTIDKLSGLVGGQVVQQPDGTVDITFKGGQPLVLGSRAGVLEVRRNAAGEQELSNRFGTQSIRVDDDELGGELHGLSDFEHETLRPHLQALKTLAGEIADRFNAQLNAGFDKSGAAGRDLFVFDRVSGRMKVDETLTPDDLAFSDASLDPGGNSGNLLRLIELGKSKVDLHGGGFVSLEDALSSMEAKVGAASYQNKTALEALSAVREQAELAWSSASGVDGDEEAINLMEYNKMSQANMTVIKVANELFDKVLNAF</sequence>
<dbReference type="InterPro" id="IPR053927">
    <property type="entry name" value="FlgK_helical"/>
</dbReference>
<keyword evidence="8" id="KW-0175">Coiled coil</keyword>
<dbReference type="GO" id="GO:0044780">
    <property type="term" value="P:bacterial-type flagellum assembly"/>
    <property type="evidence" value="ECO:0007669"/>
    <property type="project" value="InterPro"/>
</dbReference>
<reference evidence="11" key="2">
    <citation type="submission" date="2016-11" db="EMBL/GenBank/DDBJ databases">
        <title>Complete Genome Sequencing of Pandoraea pulmonicola DSM 16583.</title>
        <authorList>
            <person name="Chan K.-G."/>
        </authorList>
    </citation>
    <scope>NUCLEOTIDE SEQUENCE</scope>
    <source>
        <strain evidence="11">DSM 16583</strain>
    </source>
</reference>
<evidence type="ECO:0000256" key="8">
    <source>
        <dbReference type="SAM" id="Coils"/>
    </source>
</evidence>
<evidence type="ECO:0000256" key="1">
    <source>
        <dbReference type="ARBA" id="ARBA00004365"/>
    </source>
</evidence>
<dbReference type="InterPro" id="IPR002371">
    <property type="entry name" value="FlgK"/>
</dbReference>
<dbReference type="SUPFAM" id="SSF64518">
    <property type="entry name" value="Phase 1 flagellin"/>
    <property type="match status" value="1"/>
</dbReference>
<keyword evidence="5 7" id="KW-0964">Secreted</keyword>
<dbReference type="PANTHER" id="PTHR30033:SF1">
    <property type="entry name" value="FLAGELLAR HOOK-ASSOCIATED PROTEIN 1"/>
    <property type="match status" value="1"/>
</dbReference>
<evidence type="ECO:0000313" key="13">
    <source>
        <dbReference type="Proteomes" id="UP000035086"/>
    </source>
</evidence>
<feature type="domain" description="Flagellar basal-body/hook protein C-terminal" evidence="9">
    <location>
        <begin position="407"/>
        <end position="446"/>
    </location>
</feature>
<dbReference type="GO" id="GO:0005198">
    <property type="term" value="F:structural molecule activity"/>
    <property type="evidence" value="ECO:0007669"/>
    <property type="project" value="UniProtKB-UniRule"/>
</dbReference>
<evidence type="ECO:0000256" key="3">
    <source>
        <dbReference type="ARBA" id="ARBA00009677"/>
    </source>
</evidence>
<evidence type="ECO:0000259" key="9">
    <source>
        <dbReference type="Pfam" id="PF06429"/>
    </source>
</evidence>
<dbReference type="GO" id="GO:0009424">
    <property type="term" value="C:bacterial-type flagellum hook"/>
    <property type="evidence" value="ECO:0007669"/>
    <property type="project" value="UniProtKB-UniRule"/>
</dbReference>
<accession>A0AAJ5CZT8</accession>
<evidence type="ECO:0000259" key="10">
    <source>
        <dbReference type="Pfam" id="PF22638"/>
    </source>
</evidence>
<protein>
    <recommendedName>
        <fullName evidence="4 7">Flagellar hook-associated protein 1</fullName>
        <shortName evidence="7">HAP1</shortName>
    </recommendedName>
</protein>
<evidence type="ECO:0000256" key="6">
    <source>
        <dbReference type="ARBA" id="ARBA00023143"/>
    </source>
</evidence>
<dbReference type="Pfam" id="PF06429">
    <property type="entry name" value="Flg_bbr_C"/>
    <property type="match status" value="1"/>
</dbReference>
<reference evidence="12 14" key="3">
    <citation type="submission" date="2018-06" db="EMBL/GenBank/DDBJ databases">
        <authorList>
            <consortium name="Pathogen Informatics"/>
            <person name="Doyle S."/>
        </authorList>
    </citation>
    <scope>NUCLEOTIDE SEQUENCE [LARGE SCALE GENOMIC DNA]</scope>
    <source>
        <strain evidence="12 14">NCTC13159</strain>
    </source>
</reference>
<dbReference type="AlphaFoldDB" id="A0AAJ5CZT8"/>
<dbReference type="KEGG" id="ppul:RO07_13425"/>
<reference evidence="13" key="1">
    <citation type="submission" date="2014-12" db="EMBL/GenBank/DDBJ databases">
        <title>Complete Genome Sequencing of Pandoraea pulmonicola DSM 16583.</title>
        <authorList>
            <person name="Chan K.-G."/>
        </authorList>
    </citation>
    <scope>NUCLEOTIDE SEQUENCE [LARGE SCALE GENOMIC DNA]</scope>
    <source>
        <strain evidence="13">DSM 16583</strain>
    </source>
</reference>
<evidence type="ECO:0000313" key="12">
    <source>
        <dbReference type="EMBL" id="SUA90081.1"/>
    </source>
</evidence>
<dbReference type="InterPro" id="IPR010930">
    <property type="entry name" value="Flg_bb/hook_C_dom"/>
</dbReference>
<organism evidence="12 14">
    <name type="scientific">Pandoraea pulmonicola</name>
    <dbReference type="NCBI Taxonomy" id="93221"/>
    <lineage>
        <taxon>Bacteria</taxon>
        <taxon>Pseudomonadati</taxon>
        <taxon>Pseudomonadota</taxon>
        <taxon>Betaproteobacteria</taxon>
        <taxon>Burkholderiales</taxon>
        <taxon>Burkholderiaceae</taxon>
        <taxon>Pandoraea</taxon>
    </lineage>
</organism>
<dbReference type="EMBL" id="CP010310">
    <property type="protein sequence ID" value="AJC21232.1"/>
    <property type="molecule type" value="Genomic_DNA"/>
</dbReference>
<name>A0AAJ5CZT8_PANPU</name>
<feature type="domain" description="Flagellar hook-associated protein FlgK helical" evidence="10">
    <location>
        <begin position="82"/>
        <end position="312"/>
    </location>
</feature>
<evidence type="ECO:0000256" key="4">
    <source>
        <dbReference type="ARBA" id="ARBA00016244"/>
    </source>
</evidence>
<evidence type="ECO:0000313" key="14">
    <source>
        <dbReference type="Proteomes" id="UP000254589"/>
    </source>
</evidence>
<evidence type="ECO:0000256" key="2">
    <source>
        <dbReference type="ARBA" id="ARBA00004613"/>
    </source>
</evidence>
<dbReference type="Proteomes" id="UP000035086">
    <property type="component" value="Chromosome"/>
</dbReference>
<feature type="coiled-coil region" evidence="8">
    <location>
        <begin position="131"/>
        <end position="158"/>
    </location>
</feature>
<dbReference type="NCBIfam" id="TIGR02492">
    <property type="entry name" value="flgK_ends"/>
    <property type="match status" value="1"/>
</dbReference>
<evidence type="ECO:0000256" key="7">
    <source>
        <dbReference type="RuleBase" id="RU362065"/>
    </source>
</evidence>
<dbReference type="Proteomes" id="UP000254589">
    <property type="component" value="Unassembled WGS sequence"/>
</dbReference>
<evidence type="ECO:0000313" key="11">
    <source>
        <dbReference type="EMBL" id="AJC21232.1"/>
    </source>
</evidence>
<dbReference type="EMBL" id="UGSJ01000001">
    <property type="protein sequence ID" value="SUA90081.1"/>
    <property type="molecule type" value="Genomic_DNA"/>
</dbReference>
<comment type="similarity">
    <text evidence="3 7">Belongs to the flagella basal body rod proteins family.</text>
</comment>
<evidence type="ECO:0000256" key="5">
    <source>
        <dbReference type="ARBA" id="ARBA00022525"/>
    </source>
</evidence>
<keyword evidence="13" id="KW-1185">Reference proteome</keyword>
<dbReference type="Pfam" id="PF22638">
    <property type="entry name" value="FlgK_D1"/>
    <property type="match status" value="1"/>
</dbReference>
<proteinExistence type="inferred from homology"/>
<dbReference type="PANTHER" id="PTHR30033">
    <property type="entry name" value="FLAGELLAR HOOK-ASSOCIATED PROTEIN 1"/>
    <property type="match status" value="1"/>
</dbReference>